<accession>A0A0D1LBX1</accession>
<dbReference type="EMBL" id="JXBC01000001">
    <property type="protein sequence ID" value="KIU13451.1"/>
    <property type="molecule type" value="Genomic_DNA"/>
</dbReference>
<dbReference type="PATRIC" id="fig|1423.173.peg.570"/>
<sequence>MDVTVKRNRKRPFYVKTVRLSRKSRQPLFFLKISILL</sequence>
<name>A0A0D1LBX1_BACIU</name>
<protein>
    <submittedName>
        <fullName evidence="1">Uncharacterized protein</fullName>
    </submittedName>
</protein>
<evidence type="ECO:0000313" key="2">
    <source>
        <dbReference type="Proteomes" id="UP000032247"/>
    </source>
</evidence>
<comment type="caution">
    <text evidence="1">The sequence shown here is derived from an EMBL/GenBank/DDBJ whole genome shotgun (WGS) entry which is preliminary data.</text>
</comment>
<organism evidence="1 2">
    <name type="scientific">Bacillus subtilis</name>
    <dbReference type="NCBI Taxonomy" id="1423"/>
    <lineage>
        <taxon>Bacteria</taxon>
        <taxon>Bacillati</taxon>
        <taxon>Bacillota</taxon>
        <taxon>Bacilli</taxon>
        <taxon>Bacillales</taxon>
        <taxon>Bacillaceae</taxon>
        <taxon>Bacillus</taxon>
    </lineage>
</organism>
<dbReference type="Proteomes" id="UP000032247">
    <property type="component" value="Unassembled WGS sequence"/>
</dbReference>
<proteinExistence type="predicted"/>
<dbReference type="AlphaFoldDB" id="A0A0D1LBX1"/>
<gene>
    <name evidence="1" type="ORF">SC09_Contig17orf00708</name>
</gene>
<reference evidence="1 2" key="1">
    <citation type="submission" date="2014-12" db="EMBL/GenBank/DDBJ databases">
        <title>Comparative genome analysis of Bacillus coagulans HM-08, Clostridium butyricum HM-68, Bacillus subtilis HM-66 and Bacillus licheniformis BL-09.</title>
        <authorList>
            <person name="Zhang H."/>
        </authorList>
    </citation>
    <scope>NUCLEOTIDE SEQUENCE [LARGE SCALE GENOMIC DNA]</scope>
    <source>
        <strain evidence="1 2">HM-66</strain>
    </source>
</reference>
<evidence type="ECO:0000313" key="1">
    <source>
        <dbReference type="EMBL" id="KIU13451.1"/>
    </source>
</evidence>